<evidence type="ECO:0000256" key="3">
    <source>
        <dbReference type="RuleBase" id="RU000507"/>
    </source>
</evidence>
<keyword evidence="1" id="KW-0677">Repeat</keyword>
<dbReference type="SMART" id="SM00450">
    <property type="entry name" value="RHOD"/>
    <property type="match status" value="1"/>
</dbReference>
<reference evidence="6" key="2">
    <citation type="journal article" date="2019" name="MicrobiologyOpen">
        <title>High-quality draft genome sequence of Gaiella occulta isolated from a 150 meter deep mineral water borehole and comparison with the genome sequences of other deep-branching lineages of the phylum Actinobacteria.</title>
        <authorList>
            <person name="Severino R."/>
            <person name="Froufe H.J.C."/>
            <person name="Barroso C."/>
            <person name="Albuquerque L."/>
            <person name="Lobo-da-Cunha A."/>
            <person name="da Costa M.S."/>
            <person name="Egas C."/>
        </authorList>
    </citation>
    <scope>NUCLEOTIDE SEQUENCE [LARGE SCALE GENOMIC DNA]</scope>
    <source>
        <strain evidence="6">F2-233</strain>
    </source>
</reference>
<dbReference type="Pfam" id="PF00581">
    <property type="entry name" value="Rhodanese"/>
    <property type="match status" value="1"/>
</dbReference>
<dbReference type="PROSITE" id="PS50206">
    <property type="entry name" value="RHODANESE_3"/>
    <property type="match status" value="1"/>
</dbReference>
<evidence type="ECO:0000259" key="4">
    <source>
        <dbReference type="PROSITE" id="PS50206"/>
    </source>
</evidence>
<comment type="caution">
    <text evidence="5">The sequence shown here is derived from an EMBL/GenBank/DDBJ whole genome shotgun (WGS) entry which is preliminary data.</text>
</comment>
<dbReference type="PANTHER" id="PTHR43855:SF1">
    <property type="entry name" value="THIOSULFATE SULFURTRANSFERASE"/>
    <property type="match status" value="1"/>
</dbReference>
<dbReference type="EMBL" id="QQZY01000001">
    <property type="protein sequence ID" value="RDI75972.1"/>
    <property type="molecule type" value="Genomic_DNA"/>
</dbReference>
<accession>A0A7M2Z269</accession>
<dbReference type="Gene3D" id="3.40.250.10">
    <property type="entry name" value="Rhodanese-like domain"/>
    <property type="match status" value="1"/>
</dbReference>
<protein>
    <recommendedName>
        <fullName evidence="3">Sulfurtransferase</fullName>
    </recommendedName>
</protein>
<dbReference type="InterPro" id="IPR036873">
    <property type="entry name" value="Rhodanese-like_dom_sf"/>
</dbReference>
<gene>
    <name evidence="5" type="ORF">Gocc_0391</name>
</gene>
<comment type="catalytic activity">
    <reaction evidence="2">
        <text>thiosulfate + hydrogen cyanide = thiocyanate + sulfite + 2 H(+)</text>
        <dbReference type="Rhea" id="RHEA:16881"/>
        <dbReference type="ChEBI" id="CHEBI:15378"/>
        <dbReference type="ChEBI" id="CHEBI:17359"/>
        <dbReference type="ChEBI" id="CHEBI:18022"/>
        <dbReference type="ChEBI" id="CHEBI:18407"/>
        <dbReference type="ChEBI" id="CHEBI:33542"/>
        <dbReference type="EC" id="2.8.1.1"/>
    </reaction>
</comment>
<evidence type="ECO:0000256" key="1">
    <source>
        <dbReference type="ARBA" id="ARBA00022737"/>
    </source>
</evidence>
<keyword evidence="3 5" id="KW-0808">Transferase</keyword>
<reference evidence="5 6" key="1">
    <citation type="submission" date="2018-07" db="EMBL/GenBank/DDBJ databases">
        <title>High-quality-draft genome sequence of Gaiella occulta.</title>
        <authorList>
            <person name="Severino R."/>
            <person name="Froufe H.J.C."/>
            <person name="Rainey F.A."/>
            <person name="Barroso C."/>
            <person name="Albuquerque L."/>
            <person name="Lobo-Da-Cunha A."/>
            <person name="Da Costa M.S."/>
            <person name="Egas C."/>
        </authorList>
    </citation>
    <scope>NUCLEOTIDE SEQUENCE [LARGE SCALE GENOMIC DNA]</scope>
    <source>
        <strain evidence="5 6">F2-233</strain>
    </source>
</reference>
<dbReference type="PROSITE" id="PS00683">
    <property type="entry name" value="RHODANESE_2"/>
    <property type="match status" value="1"/>
</dbReference>
<keyword evidence="6" id="KW-1185">Reference proteome</keyword>
<dbReference type="GO" id="GO:0004792">
    <property type="term" value="F:thiosulfate-cyanide sulfurtransferase activity"/>
    <property type="evidence" value="ECO:0007669"/>
    <property type="project" value="UniProtKB-EC"/>
</dbReference>
<evidence type="ECO:0000256" key="2">
    <source>
        <dbReference type="ARBA" id="ARBA00047549"/>
    </source>
</evidence>
<dbReference type="InterPro" id="IPR051126">
    <property type="entry name" value="Thiosulfate_sulfurtransferase"/>
</dbReference>
<evidence type="ECO:0000313" key="6">
    <source>
        <dbReference type="Proteomes" id="UP000254134"/>
    </source>
</evidence>
<dbReference type="PANTHER" id="PTHR43855">
    <property type="entry name" value="THIOSULFATE SULFURTRANSFERASE"/>
    <property type="match status" value="1"/>
</dbReference>
<dbReference type="Proteomes" id="UP000254134">
    <property type="component" value="Unassembled WGS sequence"/>
</dbReference>
<dbReference type="AlphaFoldDB" id="A0A7M2Z269"/>
<sequence length="126" mass="13146">MSVVTCEELARRLGEEGLVLLDVRTAAEFAGAAGYPCDERRGHVPGARNVDVQELLGLDADGIRERIGAPAGAEVIAYCHSGGRSATAVELLRAAGYDARNFAGSWHEWSADPALPLEAGQADAAA</sequence>
<name>A0A7M2Z269_9ACTN</name>
<dbReference type="RefSeq" id="WP_181813290.1">
    <property type="nucleotide sequence ID" value="NZ_QQZY01000001.1"/>
</dbReference>
<proteinExistence type="predicted"/>
<organism evidence="5 6">
    <name type="scientific">Gaiella occulta</name>
    <dbReference type="NCBI Taxonomy" id="1002870"/>
    <lineage>
        <taxon>Bacteria</taxon>
        <taxon>Bacillati</taxon>
        <taxon>Actinomycetota</taxon>
        <taxon>Thermoleophilia</taxon>
        <taxon>Gaiellales</taxon>
        <taxon>Gaiellaceae</taxon>
        <taxon>Gaiella</taxon>
    </lineage>
</organism>
<dbReference type="InterPro" id="IPR001307">
    <property type="entry name" value="Thiosulphate_STrfase_CS"/>
</dbReference>
<dbReference type="InterPro" id="IPR001763">
    <property type="entry name" value="Rhodanese-like_dom"/>
</dbReference>
<feature type="domain" description="Rhodanese" evidence="4">
    <location>
        <begin position="14"/>
        <end position="118"/>
    </location>
</feature>
<evidence type="ECO:0000313" key="5">
    <source>
        <dbReference type="EMBL" id="RDI75972.1"/>
    </source>
</evidence>
<dbReference type="SUPFAM" id="SSF52821">
    <property type="entry name" value="Rhodanese/Cell cycle control phosphatase"/>
    <property type="match status" value="1"/>
</dbReference>